<organism evidence="1 2">
    <name type="scientific">Nitrosomonas supralitoralis</name>
    <dbReference type="NCBI Taxonomy" id="2116706"/>
    <lineage>
        <taxon>Bacteria</taxon>
        <taxon>Pseudomonadati</taxon>
        <taxon>Pseudomonadota</taxon>
        <taxon>Betaproteobacteria</taxon>
        <taxon>Nitrosomonadales</taxon>
        <taxon>Nitrosomonadaceae</taxon>
        <taxon>Nitrosomonas</taxon>
    </lineage>
</organism>
<dbReference type="AlphaFoldDB" id="A0A2P7NWA8"/>
<accession>A0A2P7NWA8</accession>
<gene>
    <name evidence="1" type="ORF">C7H79_06440</name>
</gene>
<sequence length="79" mass="9540">MIIFWNASAIDFTRAKFSARMLYLNWTGKTIRFRDELWQIISMVVRKHSRGYEELNDWFEQQSDALSFSTDQLIFPQQD</sequence>
<reference evidence="1 2" key="1">
    <citation type="submission" date="2018-03" db="EMBL/GenBank/DDBJ databases">
        <title>Draft genome of Nitrosomonas supralitoralis APG5.</title>
        <authorList>
            <person name="Urakawa H."/>
            <person name="Lopez J.V."/>
        </authorList>
    </citation>
    <scope>NUCLEOTIDE SEQUENCE [LARGE SCALE GENOMIC DNA]</scope>
    <source>
        <strain evidence="1 2">APG5</strain>
    </source>
</reference>
<evidence type="ECO:0000313" key="1">
    <source>
        <dbReference type="EMBL" id="PSJ17764.1"/>
    </source>
</evidence>
<name>A0A2P7NWA8_9PROT</name>
<proteinExistence type="predicted"/>
<protein>
    <submittedName>
        <fullName evidence="1">Uncharacterized protein</fullName>
    </submittedName>
</protein>
<evidence type="ECO:0000313" key="2">
    <source>
        <dbReference type="Proteomes" id="UP000241912"/>
    </source>
</evidence>
<dbReference type="Proteomes" id="UP000241912">
    <property type="component" value="Unassembled WGS sequence"/>
</dbReference>
<dbReference type="EMBL" id="PXXU01000014">
    <property type="protein sequence ID" value="PSJ17764.1"/>
    <property type="molecule type" value="Genomic_DNA"/>
</dbReference>
<keyword evidence="2" id="KW-1185">Reference proteome</keyword>
<dbReference type="RefSeq" id="WP_106706474.1">
    <property type="nucleotide sequence ID" value="NZ_PXXU01000014.1"/>
</dbReference>
<comment type="caution">
    <text evidence="1">The sequence shown here is derived from an EMBL/GenBank/DDBJ whole genome shotgun (WGS) entry which is preliminary data.</text>
</comment>